<evidence type="ECO:0000256" key="2">
    <source>
        <dbReference type="ARBA" id="ARBA00012438"/>
    </source>
</evidence>
<protein>
    <recommendedName>
        <fullName evidence="2">histidine kinase</fullName>
        <ecNumber evidence="2">2.7.13.3</ecNumber>
    </recommendedName>
</protein>
<comment type="caution">
    <text evidence="8">The sequence shown here is derived from an EMBL/GenBank/DDBJ whole genome shotgun (WGS) entry which is preliminary data.</text>
</comment>
<dbReference type="SMART" id="SM00388">
    <property type="entry name" value="HisKA"/>
    <property type="match status" value="1"/>
</dbReference>
<dbReference type="InterPro" id="IPR005467">
    <property type="entry name" value="His_kinase_dom"/>
</dbReference>
<dbReference type="PRINTS" id="PR00344">
    <property type="entry name" value="BCTRLSENSOR"/>
</dbReference>
<evidence type="ECO:0000256" key="5">
    <source>
        <dbReference type="SAM" id="MobiDB-lite"/>
    </source>
</evidence>
<evidence type="ECO:0000256" key="4">
    <source>
        <dbReference type="PROSITE-ProRule" id="PRU00169"/>
    </source>
</evidence>
<feature type="region of interest" description="Disordered" evidence="5">
    <location>
        <begin position="1"/>
        <end position="35"/>
    </location>
</feature>
<dbReference type="Proteomes" id="UP000272888">
    <property type="component" value="Unassembled WGS sequence"/>
</dbReference>
<feature type="non-terminal residue" evidence="8">
    <location>
        <position position="1"/>
    </location>
</feature>
<evidence type="ECO:0000256" key="3">
    <source>
        <dbReference type="ARBA" id="ARBA00022553"/>
    </source>
</evidence>
<evidence type="ECO:0000259" key="7">
    <source>
        <dbReference type="PROSITE" id="PS50110"/>
    </source>
</evidence>
<dbReference type="CDD" id="cd00075">
    <property type="entry name" value="HATPase"/>
    <property type="match status" value="1"/>
</dbReference>
<feature type="domain" description="Response regulatory" evidence="7">
    <location>
        <begin position="72"/>
        <end position="188"/>
    </location>
</feature>
<dbReference type="EMBL" id="RAWB01000086">
    <property type="protein sequence ID" value="RKH61960.1"/>
    <property type="molecule type" value="Genomic_DNA"/>
</dbReference>
<organism evidence="8 9">
    <name type="scientific">Corallococcus llansteffanensis</name>
    <dbReference type="NCBI Taxonomy" id="2316731"/>
    <lineage>
        <taxon>Bacteria</taxon>
        <taxon>Pseudomonadati</taxon>
        <taxon>Myxococcota</taxon>
        <taxon>Myxococcia</taxon>
        <taxon>Myxococcales</taxon>
        <taxon>Cystobacterineae</taxon>
        <taxon>Myxococcaceae</taxon>
        <taxon>Corallococcus</taxon>
    </lineage>
</organism>
<dbReference type="SMART" id="SM00387">
    <property type="entry name" value="HATPase_c"/>
    <property type="match status" value="1"/>
</dbReference>
<reference evidence="9" key="1">
    <citation type="submission" date="2018-09" db="EMBL/GenBank/DDBJ databases">
        <authorList>
            <person name="Livingstone P.G."/>
            <person name="Whitworth D.E."/>
        </authorList>
    </citation>
    <scope>NUCLEOTIDE SEQUENCE [LARGE SCALE GENOMIC DNA]</scope>
    <source>
        <strain evidence="9">CA051B</strain>
    </source>
</reference>
<keyword evidence="3 4" id="KW-0597">Phosphoprotein</keyword>
<dbReference type="RefSeq" id="WP_120643316.1">
    <property type="nucleotide sequence ID" value="NZ_RAWB01000086.1"/>
</dbReference>
<dbReference type="CDD" id="cd17574">
    <property type="entry name" value="REC_OmpR"/>
    <property type="match status" value="1"/>
</dbReference>
<dbReference type="AlphaFoldDB" id="A0A3A8Q4T6"/>
<evidence type="ECO:0000259" key="6">
    <source>
        <dbReference type="PROSITE" id="PS50109"/>
    </source>
</evidence>
<sequence length="445" mass="48241">PSWLVTPTLPPERVERTARPRSAPTGAAPFVEEARRWSADVIDTDISPPDTGAPAASEPPALEVSAELARSRILLVDDNVDLRTYVAGLLKRGFPHVETATNGQDALEQARVRPPDLILSDVMMPVLDGFGLVRALRADERTRAIPIILLSARAGDEATVEGLQSGADDYLVKPFSARELLVRVRTQLDMARVRRQVVRNAVEKDSLRESVRTRDEFLRLVSHELRTPVSALSLNVQSLVRSLEAQAPAPDTAPDAARVKARTTEKHLQRLTRLVEQLLDVSELVTGPLDLSREEVDLTQLAATVVAQAREKALRADCVLTLEAPLPVVGRYDRARLHQLLDGLVDNALKFGAGRPVTVSVVREAGRVTLAVRDHGAGIEPEDQERIFGRFERAVPAKHHGGFGLGLWIARHIAEAHGGSIHLGPTEGGGATFSAVLPLDVTPGG</sequence>
<dbReference type="InterPro" id="IPR003661">
    <property type="entry name" value="HisK_dim/P_dom"/>
</dbReference>
<dbReference type="CDD" id="cd00082">
    <property type="entry name" value="HisKA"/>
    <property type="match status" value="1"/>
</dbReference>
<dbReference type="Gene3D" id="1.10.287.130">
    <property type="match status" value="1"/>
</dbReference>
<dbReference type="InterPro" id="IPR036097">
    <property type="entry name" value="HisK_dim/P_sf"/>
</dbReference>
<name>A0A3A8Q4T6_9BACT</name>
<dbReference type="InterPro" id="IPR036890">
    <property type="entry name" value="HATPase_C_sf"/>
</dbReference>
<dbReference type="PROSITE" id="PS50109">
    <property type="entry name" value="HIS_KIN"/>
    <property type="match status" value="1"/>
</dbReference>
<dbReference type="PANTHER" id="PTHR43547">
    <property type="entry name" value="TWO-COMPONENT HISTIDINE KINASE"/>
    <property type="match status" value="1"/>
</dbReference>
<dbReference type="SMART" id="SM00448">
    <property type="entry name" value="REC"/>
    <property type="match status" value="1"/>
</dbReference>
<dbReference type="Pfam" id="PF00072">
    <property type="entry name" value="Response_reg"/>
    <property type="match status" value="1"/>
</dbReference>
<dbReference type="GO" id="GO:0000155">
    <property type="term" value="F:phosphorelay sensor kinase activity"/>
    <property type="evidence" value="ECO:0007669"/>
    <property type="project" value="InterPro"/>
</dbReference>
<dbReference type="EC" id="2.7.13.3" evidence="2"/>
<dbReference type="PANTHER" id="PTHR43547:SF2">
    <property type="entry name" value="HYBRID SIGNAL TRANSDUCTION HISTIDINE KINASE C"/>
    <property type="match status" value="1"/>
</dbReference>
<dbReference type="SUPFAM" id="SSF55874">
    <property type="entry name" value="ATPase domain of HSP90 chaperone/DNA topoisomerase II/histidine kinase"/>
    <property type="match status" value="1"/>
</dbReference>
<feature type="modified residue" description="4-aspartylphosphate" evidence="4">
    <location>
        <position position="121"/>
    </location>
</feature>
<accession>A0A3A8Q4T6</accession>
<dbReference type="InterPro" id="IPR001789">
    <property type="entry name" value="Sig_transdc_resp-reg_receiver"/>
</dbReference>
<proteinExistence type="predicted"/>
<dbReference type="PROSITE" id="PS50110">
    <property type="entry name" value="RESPONSE_REGULATORY"/>
    <property type="match status" value="1"/>
</dbReference>
<evidence type="ECO:0000313" key="9">
    <source>
        <dbReference type="Proteomes" id="UP000272888"/>
    </source>
</evidence>
<dbReference type="Gene3D" id="3.30.565.10">
    <property type="entry name" value="Histidine kinase-like ATPase, C-terminal domain"/>
    <property type="match status" value="1"/>
</dbReference>
<dbReference type="Pfam" id="PF02518">
    <property type="entry name" value="HATPase_c"/>
    <property type="match status" value="1"/>
</dbReference>
<dbReference type="InterPro" id="IPR004358">
    <property type="entry name" value="Sig_transdc_His_kin-like_C"/>
</dbReference>
<evidence type="ECO:0000256" key="1">
    <source>
        <dbReference type="ARBA" id="ARBA00000085"/>
    </source>
</evidence>
<dbReference type="SUPFAM" id="SSF52172">
    <property type="entry name" value="CheY-like"/>
    <property type="match status" value="1"/>
</dbReference>
<dbReference type="SUPFAM" id="SSF47384">
    <property type="entry name" value="Homodimeric domain of signal transducing histidine kinase"/>
    <property type="match status" value="1"/>
</dbReference>
<comment type="catalytic activity">
    <reaction evidence="1">
        <text>ATP + protein L-histidine = ADP + protein N-phospho-L-histidine.</text>
        <dbReference type="EC" id="2.7.13.3"/>
    </reaction>
</comment>
<dbReference type="InterPro" id="IPR011006">
    <property type="entry name" value="CheY-like_superfamily"/>
</dbReference>
<evidence type="ECO:0000313" key="8">
    <source>
        <dbReference type="EMBL" id="RKH61960.1"/>
    </source>
</evidence>
<feature type="domain" description="Histidine kinase" evidence="6">
    <location>
        <begin position="220"/>
        <end position="441"/>
    </location>
</feature>
<dbReference type="InterPro" id="IPR003594">
    <property type="entry name" value="HATPase_dom"/>
</dbReference>
<dbReference type="Gene3D" id="3.40.50.2300">
    <property type="match status" value="1"/>
</dbReference>
<gene>
    <name evidence="8" type="ORF">D7V93_10805</name>
</gene>
<keyword evidence="9" id="KW-1185">Reference proteome</keyword>
<dbReference type="Pfam" id="PF00512">
    <property type="entry name" value="HisKA"/>
    <property type="match status" value="1"/>
</dbReference>